<reference evidence="2 3" key="1">
    <citation type="submission" date="2021-05" db="EMBL/GenBank/DDBJ databases">
        <title>A Polyphasic approach of four new species of the genus Ohtaekwangia: Ohtaekwangia histidinii sp. nov., Ohtaekwangia cretensis sp. nov., Ohtaekwangia indiensis sp. nov., Ohtaekwangia reichenbachii sp. nov. from diverse environment.</title>
        <authorList>
            <person name="Octaviana S."/>
        </authorList>
    </citation>
    <scope>NUCLEOTIDE SEQUENCE [LARGE SCALE GENOMIC DNA]</scope>
    <source>
        <strain evidence="2 3">PWU37</strain>
    </source>
</reference>
<dbReference type="InterPro" id="IPR021314">
    <property type="entry name" value="DUF2911"/>
</dbReference>
<evidence type="ECO:0000313" key="2">
    <source>
        <dbReference type="EMBL" id="MBT1687654.1"/>
    </source>
</evidence>
<sequence length="285" mass="30701">MKRTFWITLLFAASLTAGAQVKTPAASTAGSVSTTVGLTDVKVAYYRPSAKGRKIFGTDATVLVPYGKIWRTGANQGTVVSFSDDVKVEGIAVPKGDYLLLTWPGATEWTVSLYKDVALGGNTGAYDKSKDAANFKVKASKLAEKVETLTIGIGDIAADNKSAKVQVAWENTSIKFTVTVDYDAQVMKSIEEAMKSSPNGNSYFQAAVYYLETGRDLNQALTWINEAAKANPDAFWVLHQKAKIQKALGDKKGATETANASLAKAKTAGNRDYQMMNEDLIKSIK</sequence>
<feature type="signal peptide" evidence="1">
    <location>
        <begin position="1"/>
        <end position="19"/>
    </location>
</feature>
<evidence type="ECO:0000256" key="1">
    <source>
        <dbReference type="SAM" id="SignalP"/>
    </source>
</evidence>
<feature type="chain" id="PRO_5042855202" evidence="1">
    <location>
        <begin position="20"/>
        <end position="285"/>
    </location>
</feature>
<evidence type="ECO:0000313" key="3">
    <source>
        <dbReference type="Proteomes" id="UP001319180"/>
    </source>
</evidence>
<organism evidence="2 3">
    <name type="scientific">Dawidia soli</name>
    <dbReference type="NCBI Taxonomy" id="2782352"/>
    <lineage>
        <taxon>Bacteria</taxon>
        <taxon>Pseudomonadati</taxon>
        <taxon>Bacteroidota</taxon>
        <taxon>Cytophagia</taxon>
        <taxon>Cytophagales</taxon>
        <taxon>Chryseotaleaceae</taxon>
        <taxon>Dawidia</taxon>
    </lineage>
</organism>
<dbReference type="InterPro" id="IPR011990">
    <property type="entry name" value="TPR-like_helical_dom_sf"/>
</dbReference>
<proteinExistence type="predicted"/>
<dbReference type="Proteomes" id="UP001319180">
    <property type="component" value="Unassembled WGS sequence"/>
</dbReference>
<accession>A0AAP2D978</accession>
<comment type="caution">
    <text evidence="2">The sequence shown here is derived from an EMBL/GenBank/DDBJ whole genome shotgun (WGS) entry which is preliminary data.</text>
</comment>
<keyword evidence="1" id="KW-0732">Signal</keyword>
<keyword evidence="3" id="KW-1185">Reference proteome</keyword>
<gene>
    <name evidence="2" type="ORF">KK078_13870</name>
</gene>
<dbReference type="Gene3D" id="1.25.40.10">
    <property type="entry name" value="Tetratricopeptide repeat domain"/>
    <property type="match status" value="1"/>
</dbReference>
<dbReference type="AlphaFoldDB" id="A0AAP2D978"/>
<dbReference type="SUPFAM" id="SSF48452">
    <property type="entry name" value="TPR-like"/>
    <property type="match status" value="1"/>
</dbReference>
<name>A0AAP2D978_9BACT</name>
<dbReference type="EMBL" id="JAHESC010000018">
    <property type="protein sequence ID" value="MBT1687654.1"/>
    <property type="molecule type" value="Genomic_DNA"/>
</dbReference>
<protein>
    <submittedName>
        <fullName evidence="2">DUF2911 domain-containing protein</fullName>
    </submittedName>
</protein>
<dbReference type="RefSeq" id="WP_254090884.1">
    <property type="nucleotide sequence ID" value="NZ_JAHESC010000018.1"/>
</dbReference>
<dbReference type="Pfam" id="PF11138">
    <property type="entry name" value="DUF2911"/>
    <property type="match status" value="1"/>
</dbReference>